<proteinExistence type="predicted"/>
<accession>G8H0U7</accession>
<dbReference type="EMBL" id="JN227533">
    <property type="protein sequence ID" value="AEQ32295.1"/>
    <property type="molecule type" value="Genomic_DNA"/>
</dbReference>
<evidence type="ECO:0000313" key="3">
    <source>
        <dbReference type="Proteomes" id="UP000174965"/>
    </source>
</evidence>
<keyword evidence="3" id="KW-1185">Reference proteome</keyword>
<evidence type="ECO:0000256" key="1">
    <source>
        <dbReference type="SAM" id="MobiDB-lite"/>
    </source>
</evidence>
<feature type="region of interest" description="Disordered" evidence="1">
    <location>
        <begin position="111"/>
        <end position="130"/>
    </location>
</feature>
<protein>
    <submittedName>
        <fullName evidence="2">Uncharacterized protein</fullName>
    </submittedName>
</protein>
<sequence>MYDRHAPAPANPPGGPRDPMLCPASLLCDLPLRSLSIIGLPLGAVNQCAPVFSLLAFCPLFLFLGAPPGTYVFIHNSHTCLLITYVQCHLAARQCLLPTLTPTCHFLPPAQNTPPPPSPRCHDPKPPPRPQSPYRGGNVLAFCHFERFASVPCYKARRFSPLPHVLS</sequence>
<reference evidence="2 3" key="1">
    <citation type="journal article" date="2011" name="J. Virol.">
        <title>Genomic sequencing and characterization of cynomolgus macaque cytomegalovirus.</title>
        <authorList>
            <person name="Marsh A.K."/>
            <person name="Willer D.O."/>
            <person name="Ambagala A.P."/>
            <person name="Dzamba M."/>
            <person name="Chan J.K."/>
            <person name="Pilon R."/>
            <person name="Fournier J."/>
            <person name="Sandstrom P."/>
            <person name="Brudno M."/>
            <person name="Macdonald K.S."/>
        </authorList>
    </citation>
    <scope>NUCLEOTIDE SEQUENCE [LARGE SCALE GENOMIC DNA]</scope>
    <source>
        <strain evidence="2 3">Ottawa</strain>
    </source>
</reference>
<name>G8H0U7_9BETA</name>
<evidence type="ECO:0000313" key="2">
    <source>
        <dbReference type="EMBL" id="AEQ32295.1"/>
    </source>
</evidence>
<dbReference type="Proteomes" id="UP000174965">
    <property type="component" value="Segment"/>
</dbReference>
<gene>
    <name evidence="2" type="ORF">cy206</name>
</gene>
<organism evidence="2 3">
    <name type="scientific">macacine betaherpesvirus 8</name>
    <dbReference type="NCBI Taxonomy" id="2560567"/>
    <lineage>
        <taxon>Viruses</taxon>
        <taxon>Duplodnaviria</taxon>
        <taxon>Heunggongvirae</taxon>
        <taxon>Peploviricota</taxon>
        <taxon>Herviviricetes</taxon>
        <taxon>Herpesvirales</taxon>
        <taxon>Orthoherpesviridae</taxon>
        <taxon>Betaherpesvirinae</taxon>
        <taxon>Cytomegalovirus</taxon>
        <taxon>Cytomegalovirus macacinebeta8</taxon>
    </lineage>
</organism>